<dbReference type="SUPFAM" id="SSF110849">
    <property type="entry name" value="ParB/Sulfiredoxin"/>
    <property type="match status" value="1"/>
</dbReference>
<dbReference type="Proteomes" id="UP000199343">
    <property type="component" value="Unassembled WGS sequence"/>
</dbReference>
<dbReference type="InterPro" id="IPR036086">
    <property type="entry name" value="ParB/Sulfiredoxin_sf"/>
</dbReference>
<dbReference type="STRING" id="47871.GA0070608_5632"/>
<protein>
    <submittedName>
        <fullName evidence="3">ParB-like nuclease domain-containing protein</fullName>
    </submittedName>
    <submittedName>
        <fullName evidence="4">ParB/RepB/Spo0J family partition protein</fullName>
    </submittedName>
</protein>
<evidence type="ECO:0000313" key="3">
    <source>
        <dbReference type="EMBL" id="SCL73358.1"/>
    </source>
</evidence>
<reference evidence="3 5" key="1">
    <citation type="submission" date="2016-06" db="EMBL/GenBank/DDBJ databases">
        <authorList>
            <person name="Kjaerup R.B."/>
            <person name="Dalgaard T.S."/>
            <person name="Juul-Madsen H.R."/>
        </authorList>
    </citation>
    <scope>NUCLEOTIDE SEQUENCE [LARGE SCALE GENOMIC DNA]</scope>
    <source>
        <strain evidence="3 5">DSM 43363</strain>
    </source>
</reference>
<dbReference type="InterPro" id="IPR003115">
    <property type="entry name" value="ParB_N"/>
</dbReference>
<evidence type="ECO:0000256" key="1">
    <source>
        <dbReference type="SAM" id="MobiDB-lite"/>
    </source>
</evidence>
<keyword evidence="6" id="KW-1185">Reference proteome</keyword>
<sequence length="343" mass="37561">MRPEPGATNTVAARQNELAGTRIEEVLERIPGEVEWVDVALLRDGLSPRIDGIDGSHARHLAKLAEDLPPLVVHRATMRVMDGLHRLAAARSRGQRQVPVVYFEGTSEQAFVVAVRLNAIHGKALRAKDRAAAVRRILATHPHCSDRWIASVCGVAPRTVAALRQDSADDSPRLDTRIGRDGRRHPLSAREGRRMAEQIMCEEPDASLREVARRAGVSVGTALDVRRRLGTGIPEMISHTSGAARPAAGQWAEEDAGQLTVQRIREQLEWLAREPTLRYTDRGRALLRLVSATLAFLEQSGPMVDAAPEHCRRSLDAVARACAGGWLDLADQFGDDKAPSRMA</sequence>
<reference evidence="4 6" key="2">
    <citation type="submission" date="2022-10" db="EMBL/GenBank/DDBJ databases">
        <title>The complete genomes of actinobacterial strains from the NBC collection.</title>
        <authorList>
            <person name="Joergensen T.S."/>
            <person name="Alvarez Arevalo M."/>
            <person name="Sterndorff E.B."/>
            <person name="Faurdal D."/>
            <person name="Vuksanovic O."/>
            <person name="Mourched A.-S."/>
            <person name="Charusanti P."/>
            <person name="Shaw S."/>
            <person name="Blin K."/>
            <person name="Weber T."/>
        </authorList>
    </citation>
    <scope>NUCLEOTIDE SEQUENCE [LARGE SCALE GENOMIC DNA]</scope>
    <source>
        <strain evidence="4 6">NBC 01809</strain>
    </source>
</reference>
<evidence type="ECO:0000313" key="4">
    <source>
        <dbReference type="EMBL" id="WSA32490.1"/>
    </source>
</evidence>
<evidence type="ECO:0000313" key="5">
    <source>
        <dbReference type="Proteomes" id="UP000199343"/>
    </source>
</evidence>
<dbReference type="SMART" id="SM00470">
    <property type="entry name" value="ParB"/>
    <property type="match status" value="1"/>
</dbReference>
<evidence type="ECO:0000259" key="2">
    <source>
        <dbReference type="SMART" id="SM00470"/>
    </source>
</evidence>
<dbReference type="EMBL" id="CP109071">
    <property type="protein sequence ID" value="WSA32490.1"/>
    <property type="molecule type" value="Genomic_DNA"/>
</dbReference>
<proteinExistence type="predicted"/>
<dbReference type="AlphaFoldDB" id="A0A1C6W4B0"/>
<evidence type="ECO:0000313" key="6">
    <source>
        <dbReference type="Proteomes" id="UP001334804"/>
    </source>
</evidence>
<dbReference type="Proteomes" id="UP001334804">
    <property type="component" value="Chromosome"/>
</dbReference>
<feature type="region of interest" description="Disordered" evidence="1">
    <location>
        <begin position="166"/>
        <end position="185"/>
    </location>
</feature>
<feature type="compositionally biased region" description="Basic and acidic residues" evidence="1">
    <location>
        <begin position="166"/>
        <end position="181"/>
    </location>
</feature>
<dbReference type="EMBL" id="FMIC01000002">
    <property type="protein sequence ID" value="SCL73358.1"/>
    <property type="molecule type" value="Genomic_DNA"/>
</dbReference>
<gene>
    <name evidence="3" type="ORF">GA0070608_5632</name>
    <name evidence="4" type="ORF">OIE14_31090</name>
</gene>
<organism evidence="3 5">
    <name type="scientific">Micromonospora peucetia</name>
    <dbReference type="NCBI Taxonomy" id="47871"/>
    <lineage>
        <taxon>Bacteria</taxon>
        <taxon>Bacillati</taxon>
        <taxon>Actinomycetota</taxon>
        <taxon>Actinomycetes</taxon>
        <taxon>Micromonosporales</taxon>
        <taxon>Micromonosporaceae</taxon>
        <taxon>Micromonospora</taxon>
    </lineage>
</organism>
<accession>A0A1C6W4B0</accession>
<feature type="domain" description="ParB-like N-terminal" evidence="2">
    <location>
        <begin position="35"/>
        <end position="119"/>
    </location>
</feature>
<name>A0A1C6W4B0_9ACTN</name>
<dbReference type="RefSeq" id="WP_176733866.1">
    <property type="nucleotide sequence ID" value="NZ_CP109071.1"/>
</dbReference>